<sequence length="218" mass="25386">MTLATFDNLPMELVLMILSEIPTIRGRYALLQASNRHRGSAFEIVTLPMITSGAGKHVYILKEPVNRYQLVGPVVLGEARRVNGRLLVDAWRHKNTIEKEFQFGYGSEKYKRKFITMFFPRPTNRYCYELDWDRDCRDNISLLGDWFDSGKADKSCPRCSKRWSRCEICGKTHFGICGYRDFEDSYRVGKSRVCSACGYLEIEQMDFIEFEMKQELAL</sequence>
<evidence type="ECO:0000313" key="2">
    <source>
        <dbReference type="Proteomes" id="UP000017559"/>
    </source>
</evidence>
<dbReference type="OrthoDB" id="10323697at2759"/>
<dbReference type="KEGG" id="mrr:Moror_15105"/>
<organism evidence="1 2">
    <name type="scientific">Moniliophthora roreri (strain MCA 2997)</name>
    <name type="common">Cocoa frosty pod rot fungus</name>
    <name type="synonym">Crinipellis roreri</name>
    <dbReference type="NCBI Taxonomy" id="1381753"/>
    <lineage>
        <taxon>Eukaryota</taxon>
        <taxon>Fungi</taxon>
        <taxon>Dikarya</taxon>
        <taxon>Basidiomycota</taxon>
        <taxon>Agaricomycotina</taxon>
        <taxon>Agaricomycetes</taxon>
        <taxon>Agaricomycetidae</taxon>
        <taxon>Agaricales</taxon>
        <taxon>Marasmiineae</taxon>
        <taxon>Marasmiaceae</taxon>
        <taxon>Moniliophthora</taxon>
    </lineage>
</organism>
<dbReference type="Proteomes" id="UP000017559">
    <property type="component" value="Unassembled WGS sequence"/>
</dbReference>
<comment type="caution">
    <text evidence="1">The sequence shown here is derived from an EMBL/GenBank/DDBJ whole genome shotgun (WGS) entry which is preliminary data.</text>
</comment>
<name>V2WJ20_MONRO</name>
<protein>
    <recommendedName>
        <fullName evidence="3">F-box domain-containing protein</fullName>
    </recommendedName>
</protein>
<accession>V2WJ20</accession>
<gene>
    <name evidence="1" type="ORF">Moror_15105</name>
</gene>
<evidence type="ECO:0008006" key="3">
    <source>
        <dbReference type="Google" id="ProtNLM"/>
    </source>
</evidence>
<dbReference type="AlphaFoldDB" id="V2WJ20"/>
<dbReference type="HOGENOM" id="CLU_110341_0_0_1"/>
<proteinExistence type="predicted"/>
<keyword evidence="2" id="KW-1185">Reference proteome</keyword>
<evidence type="ECO:0000313" key="1">
    <source>
        <dbReference type="EMBL" id="ESK86833.1"/>
    </source>
</evidence>
<dbReference type="EMBL" id="AWSO01000881">
    <property type="protein sequence ID" value="ESK86833.1"/>
    <property type="molecule type" value="Genomic_DNA"/>
</dbReference>
<reference evidence="1 2" key="1">
    <citation type="journal article" date="2014" name="BMC Genomics">
        <title>Genome and secretome analysis of the hemibiotrophic fungal pathogen, Moniliophthora roreri, which causes frosty pod rot disease of cacao: mechanisms of the biotrophic and necrotrophic phases.</title>
        <authorList>
            <person name="Meinhardt L.W."/>
            <person name="Costa G.G.L."/>
            <person name="Thomazella D.P.T."/>
            <person name="Teixeira P.J.P.L."/>
            <person name="Carazzolle M.F."/>
            <person name="Schuster S.C."/>
            <person name="Carlson J.E."/>
            <person name="Guiltinan M.J."/>
            <person name="Mieczkowski P."/>
            <person name="Farmer A."/>
            <person name="Ramaraj T."/>
            <person name="Crozier J."/>
            <person name="Davis R.E."/>
            <person name="Shao J."/>
            <person name="Melnick R.L."/>
            <person name="Pereira G.A.G."/>
            <person name="Bailey B.A."/>
        </authorList>
    </citation>
    <scope>NUCLEOTIDE SEQUENCE [LARGE SCALE GENOMIC DNA]</scope>
    <source>
        <strain evidence="1 2">MCA 2997</strain>
    </source>
</reference>